<comment type="caution">
    <text evidence="4">The sequence shown here is derived from an EMBL/GenBank/DDBJ whole genome shotgun (WGS) entry which is preliminary data.</text>
</comment>
<evidence type="ECO:0000256" key="2">
    <source>
        <dbReference type="ARBA" id="ARBA00022801"/>
    </source>
</evidence>
<dbReference type="AlphaFoldDB" id="A0A8K0XUG3"/>
<dbReference type="GO" id="GO:0047617">
    <property type="term" value="F:fatty acyl-CoA hydrolase activity"/>
    <property type="evidence" value="ECO:0007669"/>
    <property type="project" value="InterPro"/>
</dbReference>
<dbReference type="Gene3D" id="3.10.129.10">
    <property type="entry name" value="Hotdog Thioesterase"/>
    <property type="match status" value="1"/>
</dbReference>
<sequence>MPPSKTMSAISQSFLTAKDDGTVPQKLKESLARLFGSIPPVTFGSSIMDKTLTTEMYLNKREEEPQKWECKTVSETTVTPDMTNLWGTMHGGCTSFLIDNCTSLTLSLLAAHLGKSPMIVSQSLNIMFHAPAPTGVKLKIISYSIASGSRITSARCEIYDVTNARLIASGVHAKMEANQPSSL</sequence>
<dbReference type="Pfam" id="PF03061">
    <property type="entry name" value="4HBT"/>
    <property type="match status" value="1"/>
</dbReference>
<dbReference type="InterPro" id="IPR006683">
    <property type="entry name" value="Thioestr_dom"/>
</dbReference>
<dbReference type="InterPro" id="IPR029069">
    <property type="entry name" value="HotDog_dom_sf"/>
</dbReference>
<name>A0A8K0XUG3_9AGAR</name>
<keyword evidence="2" id="KW-0378">Hydrolase</keyword>
<comment type="similarity">
    <text evidence="1">Belongs to the thioesterase PaaI family.</text>
</comment>
<dbReference type="CDD" id="cd03443">
    <property type="entry name" value="PaaI_thioesterase"/>
    <property type="match status" value="1"/>
</dbReference>
<feature type="domain" description="Thioesterase" evidence="3">
    <location>
        <begin position="87"/>
        <end position="163"/>
    </location>
</feature>
<organism evidence="4 5">
    <name type="scientific">Cristinia sonorae</name>
    <dbReference type="NCBI Taxonomy" id="1940300"/>
    <lineage>
        <taxon>Eukaryota</taxon>
        <taxon>Fungi</taxon>
        <taxon>Dikarya</taxon>
        <taxon>Basidiomycota</taxon>
        <taxon>Agaricomycotina</taxon>
        <taxon>Agaricomycetes</taxon>
        <taxon>Agaricomycetidae</taxon>
        <taxon>Agaricales</taxon>
        <taxon>Pleurotineae</taxon>
        <taxon>Stephanosporaceae</taxon>
        <taxon>Cristinia</taxon>
    </lineage>
</organism>
<dbReference type="InterPro" id="IPR039298">
    <property type="entry name" value="ACOT13"/>
</dbReference>
<reference evidence="4" key="1">
    <citation type="journal article" date="2021" name="New Phytol.">
        <title>Evolutionary innovations through gain and loss of genes in the ectomycorrhizal Boletales.</title>
        <authorList>
            <person name="Wu G."/>
            <person name="Miyauchi S."/>
            <person name="Morin E."/>
            <person name="Kuo A."/>
            <person name="Drula E."/>
            <person name="Varga T."/>
            <person name="Kohler A."/>
            <person name="Feng B."/>
            <person name="Cao Y."/>
            <person name="Lipzen A."/>
            <person name="Daum C."/>
            <person name="Hundley H."/>
            <person name="Pangilinan J."/>
            <person name="Johnson J."/>
            <person name="Barry K."/>
            <person name="LaButti K."/>
            <person name="Ng V."/>
            <person name="Ahrendt S."/>
            <person name="Min B."/>
            <person name="Choi I.G."/>
            <person name="Park H."/>
            <person name="Plett J.M."/>
            <person name="Magnuson J."/>
            <person name="Spatafora J.W."/>
            <person name="Nagy L.G."/>
            <person name="Henrissat B."/>
            <person name="Grigoriev I.V."/>
            <person name="Yang Z.L."/>
            <person name="Xu J."/>
            <person name="Martin F.M."/>
        </authorList>
    </citation>
    <scope>NUCLEOTIDE SEQUENCE</scope>
    <source>
        <strain evidence="4">KKN 215</strain>
    </source>
</reference>
<evidence type="ECO:0000313" key="4">
    <source>
        <dbReference type="EMBL" id="KAH8107642.1"/>
    </source>
</evidence>
<dbReference type="Proteomes" id="UP000813824">
    <property type="component" value="Unassembled WGS sequence"/>
</dbReference>
<dbReference type="OrthoDB" id="2831072at2759"/>
<evidence type="ECO:0000313" key="5">
    <source>
        <dbReference type="Proteomes" id="UP000813824"/>
    </source>
</evidence>
<protein>
    <submittedName>
        <fullName evidence="4">HotDog domain-containing protein</fullName>
    </submittedName>
</protein>
<dbReference type="PANTHER" id="PTHR21660">
    <property type="entry name" value="THIOESTERASE SUPERFAMILY MEMBER-RELATED"/>
    <property type="match status" value="1"/>
</dbReference>
<dbReference type="SUPFAM" id="SSF54637">
    <property type="entry name" value="Thioesterase/thiol ester dehydrase-isomerase"/>
    <property type="match status" value="1"/>
</dbReference>
<evidence type="ECO:0000259" key="3">
    <source>
        <dbReference type="Pfam" id="PF03061"/>
    </source>
</evidence>
<dbReference type="PANTHER" id="PTHR21660:SF1">
    <property type="entry name" value="ACYL-COENZYME A THIOESTERASE 13"/>
    <property type="match status" value="1"/>
</dbReference>
<gene>
    <name evidence="4" type="ORF">BXZ70DRAFT_911853</name>
</gene>
<accession>A0A8K0XUG3</accession>
<dbReference type="EMBL" id="JAEVFJ010000001">
    <property type="protein sequence ID" value="KAH8107642.1"/>
    <property type="molecule type" value="Genomic_DNA"/>
</dbReference>
<proteinExistence type="inferred from homology"/>
<keyword evidence="5" id="KW-1185">Reference proteome</keyword>
<evidence type="ECO:0000256" key="1">
    <source>
        <dbReference type="ARBA" id="ARBA00008324"/>
    </source>
</evidence>